<dbReference type="InterPro" id="IPR003871">
    <property type="entry name" value="RFA1B/D_OB_1st"/>
</dbReference>
<organism evidence="2">
    <name type="scientific">Brassica napus</name>
    <name type="common">Rape</name>
    <dbReference type="NCBI Taxonomy" id="3708"/>
    <lineage>
        <taxon>Eukaryota</taxon>
        <taxon>Viridiplantae</taxon>
        <taxon>Streptophyta</taxon>
        <taxon>Embryophyta</taxon>
        <taxon>Tracheophyta</taxon>
        <taxon>Spermatophyta</taxon>
        <taxon>Magnoliopsida</taxon>
        <taxon>eudicotyledons</taxon>
        <taxon>Gunneridae</taxon>
        <taxon>Pentapetalae</taxon>
        <taxon>rosids</taxon>
        <taxon>malvids</taxon>
        <taxon>Brassicales</taxon>
        <taxon>Brassicaceae</taxon>
        <taxon>Brassiceae</taxon>
        <taxon>Brassica</taxon>
    </lineage>
</organism>
<dbReference type="CDD" id="cd04480">
    <property type="entry name" value="RPA1_DBD_A_like"/>
    <property type="match status" value="1"/>
</dbReference>
<gene>
    <name evidence="2" type="ORF">DARMORV10_A06P30390.1</name>
</gene>
<evidence type="ECO:0000313" key="2">
    <source>
        <dbReference type="EMBL" id="CAF2087770.1"/>
    </source>
</evidence>
<evidence type="ECO:0000259" key="1">
    <source>
        <dbReference type="Pfam" id="PF02721"/>
    </source>
</evidence>
<sequence length="56" mass="6198">MAMVAFTGVIRLWKQFSASGGLTIEMVLLDDNGDKIHATVKKDLVQQFDPFLSEGK</sequence>
<protein>
    <submittedName>
        <fullName evidence="2">(rape) hypothetical protein</fullName>
    </submittedName>
</protein>
<reference evidence="2" key="1">
    <citation type="submission" date="2021-01" db="EMBL/GenBank/DDBJ databases">
        <authorList>
            <consortium name="Genoscope - CEA"/>
            <person name="William W."/>
        </authorList>
    </citation>
    <scope>NUCLEOTIDE SEQUENCE</scope>
</reference>
<accession>A0A816SV77</accession>
<dbReference type="SUPFAM" id="SSF50249">
    <property type="entry name" value="Nucleic acid-binding proteins"/>
    <property type="match status" value="1"/>
</dbReference>
<dbReference type="InterPro" id="IPR012340">
    <property type="entry name" value="NA-bd_OB-fold"/>
</dbReference>
<dbReference type="EMBL" id="HG994360">
    <property type="protein sequence ID" value="CAF2087770.1"/>
    <property type="molecule type" value="Genomic_DNA"/>
</dbReference>
<dbReference type="Proteomes" id="UP001295469">
    <property type="component" value="Chromosome A06"/>
</dbReference>
<feature type="domain" description="Replication protein A 70 kDa DNA-binding subunit B/D first OB fold" evidence="1">
    <location>
        <begin position="9"/>
        <end position="55"/>
    </location>
</feature>
<name>A0A816SV77_BRANA</name>
<proteinExistence type="predicted"/>
<dbReference type="Pfam" id="PF02721">
    <property type="entry name" value="DUF223"/>
    <property type="match status" value="1"/>
</dbReference>
<dbReference type="Gene3D" id="2.40.50.140">
    <property type="entry name" value="Nucleic acid-binding proteins"/>
    <property type="match status" value="1"/>
</dbReference>
<dbReference type="AlphaFoldDB" id="A0A816SV77"/>